<accession>A0A830GN92</accession>
<comment type="caution">
    <text evidence="3">The sequence shown here is derived from an EMBL/GenBank/DDBJ whole genome shotgun (WGS) entry which is preliminary data.</text>
</comment>
<protein>
    <recommendedName>
        <fullName evidence="2">DUF2249 domain-containing protein</fullName>
    </recommendedName>
</protein>
<evidence type="ECO:0000259" key="2">
    <source>
        <dbReference type="Pfam" id="PF10006"/>
    </source>
</evidence>
<proteinExistence type="predicted"/>
<feature type="domain" description="DUF2249" evidence="2">
    <location>
        <begin position="6"/>
        <end position="74"/>
    </location>
</feature>
<dbReference type="Proteomes" id="UP000605784">
    <property type="component" value="Unassembled WGS sequence"/>
</dbReference>
<dbReference type="InterPro" id="IPR036868">
    <property type="entry name" value="TusA-like_sf"/>
</dbReference>
<evidence type="ECO:0000313" key="4">
    <source>
        <dbReference type="Proteomes" id="UP000605784"/>
    </source>
</evidence>
<dbReference type="AlphaFoldDB" id="A0A830GN92"/>
<organism evidence="3 4">
    <name type="scientific">Haloarcula pellucida</name>
    <dbReference type="NCBI Taxonomy" id="1427151"/>
    <lineage>
        <taxon>Archaea</taxon>
        <taxon>Methanobacteriati</taxon>
        <taxon>Methanobacteriota</taxon>
        <taxon>Stenosarchaea group</taxon>
        <taxon>Halobacteria</taxon>
        <taxon>Halobacteriales</taxon>
        <taxon>Haloarculaceae</taxon>
        <taxon>Haloarcula</taxon>
    </lineage>
</organism>
<sequence length="78" mass="8980">MPAAKLDLRNMAPPERHPTIHSAFDELDPGETLRIVNDHEPKPLFYELQAEVDAFDAERYDCRKEEEGKYVADLPKKA</sequence>
<dbReference type="SUPFAM" id="SSF64307">
    <property type="entry name" value="SirA-like"/>
    <property type="match status" value="1"/>
</dbReference>
<name>A0A830GN92_9EURY</name>
<evidence type="ECO:0000256" key="1">
    <source>
        <dbReference type="SAM" id="MobiDB-lite"/>
    </source>
</evidence>
<dbReference type="InterPro" id="IPR018720">
    <property type="entry name" value="DUF2249"/>
</dbReference>
<evidence type="ECO:0000313" key="3">
    <source>
        <dbReference type="EMBL" id="GGN96263.1"/>
    </source>
</evidence>
<dbReference type="Pfam" id="PF10006">
    <property type="entry name" value="DUF2249"/>
    <property type="match status" value="1"/>
</dbReference>
<reference evidence="3" key="2">
    <citation type="submission" date="2020-09" db="EMBL/GenBank/DDBJ databases">
        <authorList>
            <person name="Sun Q."/>
            <person name="Ohkuma M."/>
        </authorList>
    </citation>
    <scope>NUCLEOTIDE SEQUENCE</scope>
    <source>
        <strain evidence="3">JCM 17820</strain>
    </source>
</reference>
<gene>
    <name evidence="3" type="ORF">GCM10009030_24400</name>
</gene>
<dbReference type="RefSeq" id="WP_188998016.1">
    <property type="nucleotide sequence ID" value="NZ_BMOU01000004.1"/>
</dbReference>
<feature type="region of interest" description="Disordered" evidence="1">
    <location>
        <begin position="1"/>
        <end position="23"/>
    </location>
</feature>
<dbReference type="EMBL" id="BMOU01000004">
    <property type="protein sequence ID" value="GGN96263.1"/>
    <property type="molecule type" value="Genomic_DNA"/>
</dbReference>
<reference evidence="3" key="1">
    <citation type="journal article" date="2014" name="Int. J. Syst. Evol. Microbiol.">
        <title>Complete genome sequence of Corynebacterium casei LMG S-19264T (=DSM 44701T), isolated from a smear-ripened cheese.</title>
        <authorList>
            <consortium name="US DOE Joint Genome Institute (JGI-PGF)"/>
            <person name="Walter F."/>
            <person name="Albersmeier A."/>
            <person name="Kalinowski J."/>
            <person name="Ruckert C."/>
        </authorList>
    </citation>
    <scope>NUCLEOTIDE SEQUENCE</scope>
    <source>
        <strain evidence="3">JCM 17820</strain>
    </source>
</reference>
<keyword evidence="4" id="KW-1185">Reference proteome</keyword>